<protein>
    <recommendedName>
        <fullName evidence="3">SnoaL-like domain-containing protein</fullName>
    </recommendedName>
</protein>
<sequence length="118" mass="13973">MDSRDLSDKEILDIVKPLAEHTENAWNEKNYNDFIRYFYEESPSDTFPEEDFKRQIEENYDIYGKHTIADLVAIHRNPDHVIVLWKVELEKRKEPGLLIYGFKERAGQVLIEGCAYHA</sequence>
<gene>
    <name evidence="1" type="ORF">SAMN02745729_11016</name>
</gene>
<dbReference type="Proteomes" id="UP000242469">
    <property type="component" value="Unassembled WGS sequence"/>
</dbReference>
<evidence type="ECO:0000313" key="2">
    <source>
        <dbReference type="Proteomes" id="UP000242469"/>
    </source>
</evidence>
<accession>A0A1H4F345</accession>
<dbReference type="OrthoDB" id="6119173at2"/>
<reference evidence="2" key="1">
    <citation type="submission" date="2016-10" db="EMBL/GenBank/DDBJ databases">
        <authorList>
            <person name="Varghese N."/>
            <person name="Submissions S."/>
        </authorList>
    </citation>
    <scope>NUCLEOTIDE SEQUENCE [LARGE SCALE GENOMIC DNA]</scope>
    <source>
        <strain evidence="2">DSM 11526</strain>
    </source>
</reference>
<organism evidence="1 2">
    <name type="scientific">Marinobacterium iners DSM 11526</name>
    <dbReference type="NCBI Taxonomy" id="1122198"/>
    <lineage>
        <taxon>Bacteria</taxon>
        <taxon>Pseudomonadati</taxon>
        <taxon>Pseudomonadota</taxon>
        <taxon>Gammaproteobacteria</taxon>
        <taxon>Oceanospirillales</taxon>
        <taxon>Oceanospirillaceae</taxon>
        <taxon>Marinobacterium</taxon>
    </lineage>
</organism>
<dbReference type="AlphaFoldDB" id="A0A1H4F345"/>
<dbReference type="STRING" id="1122198.SAMN02745729_11016"/>
<dbReference type="EMBL" id="FNRJ01000010">
    <property type="protein sequence ID" value="SEA91641.1"/>
    <property type="molecule type" value="Genomic_DNA"/>
</dbReference>
<name>A0A1H4F345_9GAMM</name>
<proteinExistence type="predicted"/>
<evidence type="ECO:0000313" key="1">
    <source>
        <dbReference type="EMBL" id="SEA91641.1"/>
    </source>
</evidence>
<keyword evidence="2" id="KW-1185">Reference proteome</keyword>
<evidence type="ECO:0008006" key="3">
    <source>
        <dbReference type="Google" id="ProtNLM"/>
    </source>
</evidence>
<dbReference type="RefSeq" id="WP_091826919.1">
    <property type="nucleotide sequence ID" value="NZ_FNRJ01000010.1"/>
</dbReference>